<dbReference type="Proteomes" id="UP001501371">
    <property type="component" value="Unassembled WGS sequence"/>
</dbReference>
<gene>
    <name evidence="2" type="ORF">GCM10009654_65860</name>
</gene>
<evidence type="ECO:0000313" key="2">
    <source>
        <dbReference type="EMBL" id="GAA1200157.1"/>
    </source>
</evidence>
<reference evidence="2 3" key="1">
    <citation type="journal article" date="2019" name="Int. J. Syst. Evol. Microbiol.">
        <title>The Global Catalogue of Microorganisms (GCM) 10K type strain sequencing project: providing services to taxonomists for standard genome sequencing and annotation.</title>
        <authorList>
            <consortium name="The Broad Institute Genomics Platform"/>
            <consortium name="The Broad Institute Genome Sequencing Center for Infectious Disease"/>
            <person name="Wu L."/>
            <person name="Ma J."/>
        </authorList>
    </citation>
    <scope>NUCLEOTIDE SEQUENCE [LARGE SCALE GENOMIC DNA]</scope>
    <source>
        <strain evidence="2 3">JCM 12696</strain>
    </source>
</reference>
<accession>A0ABN1V8T8</accession>
<comment type="caution">
    <text evidence="2">The sequence shown here is derived from an EMBL/GenBank/DDBJ whole genome shotgun (WGS) entry which is preliminary data.</text>
</comment>
<feature type="compositionally biased region" description="Gly residues" evidence="1">
    <location>
        <begin position="1"/>
        <end position="12"/>
    </location>
</feature>
<dbReference type="EMBL" id="BAAAKV010000107">
    <property type="protein sequence ID" value="GAA1200157.1"/>
    <property type="molecule type" value="Genomic_DNA"/>
</dbReference>
<organism evidence="2 3">
    <name type="scientific">Streptomyces hebeiensis</name>
    <dbReference type="NCBI Taxonomy" id="229486"/>
    <lineage>
        <taxon>Bacteria</taxon>
        <taxon>Bacillati</taxon>
        <taxon>Actinomycetota</taxon>
        <taxon>Actinomycetes</taxon>
        <taxon>Kitasatosporales</taxon>
        <taxon>Streptomycetaceae</taxon>
        <taxon>Streptomyces</taxon>
    </lineage>
</organism>
<feature type="region of interest" description="Disordered" evidence="1">
    <location>
        <begin position="1"/>
        <end position="39"/>
    </location>
</feature>
<evidence type="ECO:0000256" key="1">
    <source>
        <dbReference type="SAM" id="MobiDB-lite"/>
    </source>
</evidence>
<name>A0ABN1V8T8_9ACTN</name>
<sequence>MKGNRWSGGRGVLGRRLAAGTRPARDGVRAASLGDPGPVGPVHLVHPVYPFGRSVRSARVRRPYAGRSR</sequence>
<protein>
    <submittedName>
        <fullName evidence="2">Uncharacterized protein</fullName>
    </submittedName>
</protein>
<keyword evidence="3" id="KW-1185">Reference proteome</keyword>
<proteinExistence type="predicted"/>
<evidence type="ECO:0000313" key="3">
    <source>
        <dbReference type="Proteomes" id="UP001501371"/>
    </source>
</evidence>